<name>E0UIC0_GLOV7</name>
<dbReference type="EMBL" id="CP002198">
    <property type="protein sequence ID" value="ADN16888.1"/>
    <property type="molecule type" value="Genomic_DNA"/>
</dbReference>
<dbReference type="KEGG" id="cyj:Cyan7822_4999"/>
<dbReference type="RefSeq" id="WP_013324926.1">
    <property type="nucleotide sequence ID" value="NC_014501.1"/>
</dbReference>
<keyword evidence="2" id="KW-1185">Reference proteome</keyword>
<dbReference type="eggNOG" id="COG1100">
    <property type="taxonomic scope" value="Bacteria"/>
</dbReference>
<dbReference type="Proteomes" id="UP000008206">
    <property type="component" value="Chromosome"/>
</dbReference>
<evidence type="ECO:0000313" key="2">
    <source>
        <dbReference type="Proteomes" id="UP000008206"/>
    </source>
</evidence>
<gene>
    <name evidence="1" type="ordered locus">Cyan7822_4999</name>
</gene>
<dbReference type="OrthoDB" id="459959at2"/>
<reference evidence="2" key="1">
    <citation type="journal article" date="2011" name="MBio">
        <title>Novel metabolic attributes of the genus Cyanothece, comprising a group of unicellular nitrogen-fixing Cyanobacteria.</title>
        <authorList>
            <person name="Bandyopadhyay A."/>
            <person name="Elvitigala T."/>
            <person name="Welsh E."/>
            <person name="Stockel J."/>
            <person name="Liberton M."/>
            <person name="Min H."/>
            <person name="Sherman L.A."/>
            <person name="Pakrasi H.B."/>
        </authorList>
    </citation>
    <scope>NUCLEOTIDE SEQUENCE [LARGE SCALE GENOMIC DNA]</scope>
    <source>
        <strain evidence="2">PCC 7822</strain>
    </source>
</reference>
<sequence>MTTYHIELEGDVLKIGFGTPAQNDQIVQDAAKRLQEMIQQGELKGGKILKINGPASLPVACVITHKVAHLYGAIAVYDPKLGKYVVCITHDPNYQLGDLIN</sequence>
<dbReference type="STRING" id="497965.Cyan7822_4999"/>
<evidence type="ECO:0008006" key="3">
    <source>
        <dbReference type="Google" id="ProtNLM"/>
    </source>
</evidence>
<dbReference type="HOGENOM" id="CLU_168122_0_0_3"/>
<dbReference type="AlphaFoldDB" id="E0UIC0"/>
<protein>
    <recommendedName>
        <fullName evidence="3">CRISPR-associated protein, Csx3 family</fullName>
    </recommendedName>
</protein>
<evidence type="ECO:0000313" key="1">
    <source>
        <dbReference type="EMBL" id="ADN16888.1"/>
    </source>
</evidence>
<organism evidence="1 2">
    <name type="scientific">Gloeothece verrucosa (strain PCC 7822)</name>
    <name type="common">Cyanothece sp. (strain PCC 7822)</name>
    <dbReference type="NCBI Taxonomy" id="497965"/>
    <lineage>
        <taxon>Bacteria</taxon>
        <taxon>Bacillati</taxon>
        <taxon>Cyanobacteriota</taxon>
        <taxon>Cyanophyceae</taxon>
        <taxon>Oscillatoriophycideae</taxon>
        <taxon>Chroococcales</taxon>
        <taxon>Aphanothecaceae</taxon>
        <taxon>Gloeothece</taxon>
        <taxon>Gloeothece verrucosa</taxon>
    </lineage>
</organism>
<proteinExistence type="predicted"/>
<dbReference type="InterPro" id="IPR013409">
    <property type="entry name" value="CRISPR-assoc_prot_Crn3/Csx3"/>
</dbReference>
<accession>E0UIC0</accession>
<dbReference type="Pfam" id="PF09620">
    <property type="entry name" value="Cas_csx3"/>
    <property type="match status" value="1"/>
</dbReference>